<reference evidence="1" key="1">
    <citation type="submission" date="2019-08" db="EMBL/GenBank/DDBJ databases">
        <title>Genome sequence of Clostridiales bacterium MT110.</title>
        <authorList>
            <person name="Cao J."/>
        </authorList>
    </citation>
    <scope>NUCLEOTIDE SEQUENCE</scope>
    <source>
        <strain evidence="1">MT110</strain>
    </source>
</reference>
<name>A0ACD1A7H8_9FIRM</name>
<dbReference type="EC" id="2.7.1.40" evidence="1"/>
<sequence length="475" mass="51356">MKKTKIICTIGPSCQDRETLKNMMVSGMNAARMNFSHGDHEEQKGKMDLVKELREELELPISIILDTKGPEIRTGQFVEKVVQLSEGQQFILSMDDVSGTKEICSVSYKGLIDDVKPGDRILLDDGLIGLTVDELKEKNIICTVDNSGEIKNNKSINVPGVTVKLPAITEKDKQDILFGIEQQVDFIAASFVRRGSDVEEMKAFLKEHGGEHIRIISKIENKEGVDNIHDIIDASDAVMVARGDLGVEIPAEQVPIIQKKIIKLCNLLGKPVITATQMMDSMIRNPRPTRAEVADVANAVFDGTDVIMLSGETASGKYPVEAVKSMVDIASAAEATLNYDTILKERYRAKDDCLTDAIGYASVASANGLKATAILTPTAAGSTAQVVSKFRPRAPIVALASTAQVARHLSLVWGVIPLVSSPVKTMKDEFIESIDASLEKGFIADGDLVVITAGVPVGVAGMTNMMRLHIVGNTI</sequence>
<evidence type="ECO:0000313" key="1">
    <source>
        <dbReference type="EMBL" id="QOX62290.1"/>
    </source>
</evidence>
<dbReference type="Proteomes" id="UP000594014">
    <property type="component" value="Chromosome"/>
</dbReference>
<evidence type="ECO:0000313" key="2">
    <source>
        <dbReference type="Proteomes" id="UP000594014"/>
    </source>
</evidence>
<keyword evidence="1" id="KW-0808">Transferase</keyword>
<protein>
    <submittedName>
        <fullName evidence="1">Pyruvate kinase</fullName>
        <ecNumber evidence="1">2.7.1.40</ecNumber>
    </submittedName>
</protein>
<proteinExistence type="predicted"/>
<dbReference type="EMBL" id="CP042469">
    <property type="protein sequence ID" value="QOX62290.1"/>
    <property type="molecule type" value="Genomic_DNA"/>
</dbReference>
<accession>A0ACD1A7H8</accession>
<keyword evidence="2" id="KW-1185">Reference proteome</keyword>
<organism evidence="1 2">
    <name type="scientific">Anoxybacterium hadale</name>
    <dbReference type="NCBI Taxonomy" id="3408580"/>
    <lineage>
        <taxon>Bacteria</taxon>
        <taxon>Bacillati</taxon>
        <taxon>Bacillota</taxon>
        <taxon>Clostridia</taxon>
        <taxon>Peptostreptococcales</taxon>
        <taxon>Anaerovoracaceae</taxon>
        <taxon>Anoxybacterium</taxon>
    </lineage>
</organism>
<keyword evidence="1" id="KW-0418">Kinase</keyword>
<gene>
    <name evidence="1" type="primary">pyk</name>
    <name evidence="1" type="ORF">FRZ06_02420</name>
</gene>
<keyword evidence="1" id="KW-0670">Pyruvate</keyword>